<feature type="region of interest" description="Disordered" evidence="1">
    <location>
        <begin position="1"/>
        <end position="23"/>
    </location>
</feature>
<feature type="region of interest" description="Disordered" evidence="1">
    <location>
        <begin position="60"/>
        <end position="88"/>
    </location>
</feature>
<dbReference type="AlphaFoldDB" id="A0A1H4NVY6"/>
<gene>
    <name evidence="2" type="ORF">SAMN04489844_1467</name>
</gene>
<dbReference type="STRING" id="402596.SAMN04489844_1467"/>
<dbReference type="Proteomes" id="UP000198742">
    <property type="component" value="Unassembled WGS sequence"/>
</dbReference>
<keyword evidence="3" id="KW-1185">Reference proteome</keyword>
<protein>
    <submittedName>
        <fullName evidence="2">Uncharacterized protein</fullName>
    </submittedName>
</protein>
<name>A0A1H4NVY6_9ACTN</name>
<evidence type="ECO:0000256" key="1">
    <source>
        <dbReference type="SAM" id="MobiDB-lite"/>
    </source>
</evidence>
<dbReference type="EMBL" id="FNRT01000002">
    <property type="protein sequence ID" value="SEB99309.1"/>
    <property type="molecule type" value="Genomic_DNA"/>
</dbReference>
<reference evidence="3" key="1">
    <citation type="submission" date="2016-10" db="EMBL/GenBank/DDBJ databases">
        <authorList>
            <person name="Varghese N."/>
            <person name="Submissions S."/>
        </authorList>
    </citation>
    <scope>NUCLEOTIDE SEQUENCE [LARGE SCALE GENOMIC DNA]</scope>
    <source>
        <strain evidence="3">DSM 22017</strain>
    </source>
</reference>
<accession>A0A1H4NVY6</accession>
<evidence type="ECO:0000313" key="2">
    <source>
        <dbReference type="EMBL" id="SEB99309.1"/>
    </source>
</evidence>
<sequence>MDATIGSKSSADRLPSSGSEPFEACPDGGRCWHDCPLVEGAPEGKGMPCWRVKYAAPLSTHGSDWTPEEKAAHRGLPGPMTEVTTTDL</sequence>
<evidence type="ECO:0000313" key="3">
    <source>
        <dbReference type="Proteomes" id="UP000198742"/>
    </source>
</evidence>
<proteinExistence type="predicted"/>
<organism evidence="2 3">
    <name type="scientific">Nocardioides exalbidus</name>
    <dbReference type="NCBI Taxonomy" id="402596"/>
    <lineage>
        <taxon>Bacteria</taxon>
        <taxon>Bacillati</taxon>
        <taxon>Actinomycetota</taxon>
        <taxon>Actinomycetes</taxon>
        <taxon>Propionibacteriales</taxon>
        <taxon>Nocardioidaceae</taxon>
        <taxon>Nocardioides</taxon>
    </lineage>
</organism>